<evidence type="ECO:0000259" key="13">
    <source>
        <dbReference type="PROSITE" id="PS50885"/>
    </source>
</evidence>
<evidence type="ECO:0000256" key="1">
    <source>
        <dbReference type="ARBA" id="ARBA00000085"/>
    </source>
</evidence>
<dbReference type="InterPro" id="IPR003594">
    <property type="entry name" value="HATPase_dom"/>
</dbReference>
<comment type="subcellular location">
    <subcellularLocation>
        <location evidence="2">Membrane</location>
    </subcellularLocation>
</comment>
<evidence type="ECO:0000256" key="2">
    <source>
        <dbReference type="ARBA" id="ARBA00004370"/>
    </source>
</evidence>
<dbReference type="Gene3D" id="3.30.565.10">
    <property type="entry name" value="Histidine kinase-like ATPase, C-terminal domain"/>
    <property type="match status" value="1"/>
</dbReference>
<evidence type="ECO:0000256" key="4">
    <source>
        <dbReference type="ARBA" id="ARBA00022553"/>
    </source>
</evidence>
<keyword evidence="4" id="KW-0597">Phosphoprotein</keyword>
<dbReference type="CDD" id="cd06225">
    <property type="entry name" value="HAMP"/>
    <property type="match status" value="1"/>
</dbReference>
<dbReference type="EC" id="2.7.13.3" evidence="3"/>
<dbReference type="SMART" id="SM00304">
    <property type="entry name" value="HAMP"/>
    <property type="match status" value="1"/>
</dbReference>
<dbReference type="InterPro" id="IPR003661">
    <property type="entry name" value="HisK_dim/P_dom"/>
</dbReference>
<evidence type="ECO:0000313" key="14">
    <source>
        <dbReference type="EMBL" id="TSA87471.1"/>
    </source>
</evidence>
<dbReference type="Pfam" id="PF00672">
    <property type="entry name" value="HAMP"/>
    <property type="match status" value="1"/>
</dbReference>
<gene>
    <name evidence="14" type="ORF">FNU79_03035</name>
</gene>
<protein>
    <recommendedName>
        <fullName evidence="3">histidine kinase</fullName>
        <ecNumber evidence="3">2.7.13.3</ecNumber>
    </recommendedName>
</protein>
<evidence type="ECO:0000256" key="3">
    <source>
        <dbReference type="ARBA" id="ARBA00012438"/>
    </source>
</evidence>
<dbReference type="SUPFAM" id="SSF47384">
    <property type="entry name" value="Homodimeric domain of signal transducing histidine kinase"/>
    <property type="match status" value="1"/>
</dbReference>
<dbReference type="Pfam" id="PF00512">
    <property type="entry name" value="HisKA"/>
    <property type="match status" value="1"/>
</dbReference>
<dbReference type="InterPro" id="IPR036890">
    <property type="entry name" value="HATPase_C_sf"/>
</dbReference>
<dbReference type="InterPro" id="IPR005467">
    <property type="entry name" value="His_kinase_dom"/>
</dbReference>
<dbReference type="Gene3D" id="1.10.287.130">
    <property type="match status" value="1"/>
</dbReference>
<dbReference type="SMART" id="SM00388">
    <property type="entry name" value="HisKA"/>
    <property type="match status" value="1"/>
</dbReference>
<dbReference type="PANTHER" id="PTHR45436">
    <property type="entry name" value="SENSOR HISTIDINE KINASE YKOH"/>
    <property type="match status" value="1"/>
</dbReference>
<dbReference type="Proteomes" id="UP000316092">
    <property type="component" value="Unassembled WGS sequence"/>
</dbReference>
<evidence type="ECO:0000256" key="5">
    <source>
        <dbReference type="ARBA" id="ARBA00022679"/>
    </source>
</evidence>
<dbReference type="Gene3D" id="6.10.340.10">
    <property type="match status" value="1"/>
</dbReference>
<evidence type="ECO:0000256" key="8">
    <source>
        <dbReference type="ARBA" id="ARBA00022989"/>
    </source>
</evidence>
<keyword evidence="10 11" id="KW-0472">Membrane</keyword>
<sequence length="436" mass="46792">MNIRLRLALGMALVTALVVVVVAGVQFLALRSFLSLSEHERLEMLVPTLETSLEAQLRSGTAPLKLTALPRNVDIRVLSAGKIVAQTNNFPAIALTESLGYRPLAKHNVLIASMDLSGQPATAQLASDLLGVLNPLRAYLRALAITVPTATLLVALLSFAFTGRLLRPLAQLEAVAARLGREGNLRLALPGAGQPDELGRLARTLQVTFAQLADLREREAEFTQAAAHDLRSPLAALKTRLQGALAGPRTPLELREDIGEALSDIERMRLLTDDLLLLAGGEREVQTLPLSLAHLTGEVVDRLRERTPDVQLDFETRGDTTVLGDATLLTHLVENLIENGFRHGQGADMQVCVVGVAELVRLEVSDAGPGVPSAALPRLAEPFYRVDAARVGEGNGLGLAIVHRAAKVHAAELSFENSQPSGLKVVVEFQRGEPRL</sequence>
<dbReference type="EMBL" id="VKDB01000002">
    <property type="protein sequence ID" value="TSA87471.1"/>
    <property type="molecule type" value="Genomic_DNA"/>
</dbReference>
<evidence type="ECO:0000313" key="15">
    <source>
        <dbReference type="Proteomes" id="UP000316092"/>
    </source>
</evidence>
<keyword evidence="15" id="KW-1185">Reference proteome</keyword>
<accession>A0A553V5H5</accession>
<comment type="catalytic activity">
    <reaction evidence="1">
        <text>ATP + protein L-histidine = ADP + protein N-phospho-L-histidine.</text>
        <dbReference type="EC" id="2.7.13.3"/>
    </reaction>
</comment>
<dbReference type="SUPFAM" id="SSF55874">
    <property type="entry name" value="ATPase domain of HSP90 chaperone/DNA topoisomerase II/histidine kinase"/>
    <property type="match status" value="1"/>
</dbReference>
<evidence type="ECO:0000256" key="7">
    <source>
        <dbReference type="ARBA" id="ARBA00022777"/>
    </source>
</evidence>
<proteinExistence type="predicted"/>
<evidence type="ECO:0000256" key="9">
    <source>
        <dbReference type="ARBA" id="ARBA00023012"/>
    </source>
</evidence>
<keyword evidence="8 11" id="KW-1133">Transmembrane helix</keyword>
<dbReference type="SUPFAM" id="SSF158472">
    <property type="entry name" value="HAMP domain-like"/>
    <property type="match status" value="1"/>
</dbReference>
<dbReference type="GO" id="GO:0005886">
    <property type="term" value="C:plasma membrane"/>
    <property type="evidence" value="ECO:0007669"/>
    <property type="project" value="TreeGrafter"/>
</dbReference>
<dbReference type="OrthoDB" id="74171at2"/>
<dbReference type="GO" id="GO:0000155">
    <property type="term" value="F:phosphorelay sensor kinase activity"/>
    <property type="evidence" value="ECO:0007669"/>
    <property type="project" value="InterPro"/>
</dbReference>
<keyword evidence="5" id="KW-0808">Transferase</keyword>
<organism evidence="14 15">
    <name type="scientific">Deinococcus detaillensis</name>
    <dbReference type="NCBI Taxonomy" id="2592048"/>
    <lineage>
        <taxon>Bacteria</taxon>
        <taxon>Thermotogati</taxon>
        <taxon>Deinococcota</taxon>
        <taxon>Deinococci</taxon>
        <taxon>Deinococcales</taxon>
        <taxon>Deinococcaceae</taxon>
        <taxon>Deinococcus</taxon>
    </lineage>
</organism>
<dbReference type="RefSeq" id="WP_143719430.1">
    <property type="nucleotide sequence ID" value="NZ_VKDB01000002.1"/>
</dbReference>
<dbReference type="CDD" id="cd00075">
    <property type="entry name" value="HATPase"/>
    <property type="match status" value="1"/>
</dbReference>
<feature type="domain" description="HAMP" evidence="13">
    <location>
        <begin position="163"/>
        <end position="217"/>
    </location>
</feature>
<dbReference type="PROSITE" id="PS50109">
    <property type="entry name" value="HIS_KIN"/>
    <property type="match status" value="1"/>
</dbReference>
<keyword evidence="9" id="KW-0902">Two-component regulatory system</keyword>
<dbReference type="InterPro" id="IPR003660">
    <property type="entry name" value="HAMP_dom"/>
</dbReference>
<dbReference type="SMART" id="SM00387">
    <property type="entry name" value="HATPase_c"/>
    <property type="match status" value="1"/>
</dbReference>
<reference evidence="14 15" key="1">
    <citation type="submission" date="2019-07" db="EMBL/GenBank/DDBJ databases">
        <title>Deinococcus detaillus sp. nov., isolated from humus soil in Antarctica.</title>
        <authorList>
            <person name="Zhang K."/>
        </authorList>
    </citation>
    <scope>NUCLEOTIDE SEQUENCE [LARGE SCALE GENOMIC DNA]</scope>
    <source>
        <strain evidence="14 15">H1</strain>
    </source>
</reference>
<evidence type="ECO:0000256" key="11">
    <source>
        <dbReference type="SAM" id="Phobius"/>
    </source>
</evidence>
<name>A0A553V5H5_9DEIO</name>
<evidence type="ECO:0000259" key="12">
    <source>
        <dbReference type="PROSITE" id="PS50109"/>
    </source>
</evidence>
<keyword evidence="7 14" id="KW-0418">Kinase</keyword>
<evidence type="ECO:0000256" key="6">
    <source>
        <dbReference type="ARBA" id="ARBA00022692"/>
    </source>
</evidence>
<dbReference type="PRINTS" id="PR00344">
    <property type="entry name" value="BCTRLSENSOR"/>
</dbReference>
<dbReference type="Pfam" id="PF02518">
    <property type="entry name" value="HATPase_c"/>
    <property type="match status" value="1"/>
</dbReference>
<dbReference type="PROSITE" id="PS50885">
    <property type="entry name" value="HAMP"/>
    <property type="match status" value="1"/>
</dbReference>
<keyword evidence="6 11" id="KW-0812">Transmembrane</keyword>
<feature type="domain" description="Histidine kinase" evidence="12">
    <location>
        <begin position="225"/>
        <end position="433"/>
    </location>
</feature>
<dbReference type="CDD" id="cd00082">
    <property type="entry name" value="HisKA"/>
    <property type="match status" value="1"/>
</dbReference>
<feature type="transmembrane region" description="Helical" evidence="11">
    <location>
        <begin position="7"/>
        <end position="29"/>
    </location>
</feature>
<dbReference type="InterPro" id="IPR004358">
    <property type="entry name" value="Sig_transdc_His_kin-like_C"/>
</dbReference>
<dbReference type="AlphaFoldDB" id="A0A553V5H5"/>
<dbReference type="InterPro" id="IPR036097">
    <property type="entry name" value="HisK_dim/P_sf"/>
</dbReference>
<evidence type="ECO:0000256" key="10">
    <source>
        <dbReference type="ARBA" id="ARBA00023136"/>
    </source>
</evidence>
<comment type="caution">
    <text evidence="14">The sequence shown here is derived from an EMBL/GenBank/DDBJ whole genome shotgun (WGS) entry which is preliminary data.</text>
</comment>
<dbReference type="PANTHER" id="PTHR45436:SF5">
    <property type="entry name" value="SENSOR HISTIDINE KINASE TRCS"/>
    <property type="match status" value="1"/>
</dbReference>
<dbReference type="InterPro" id="IPR050428">
    <property type="entry name" value="TCS_sensor_his_kinase"/>
</dbReference>